<gene>
    <name evidence="2" type="ORF">B0T21DRAFT_293736</name>
</gene>
<evidence type="ECO:0000256" key="1">
    <source>
        <dbReference type="SAM" id="MobiDB-lite"/>
    </source>
</evidence>
<reference evidence="2" key="1">
    <citation type="submission" date="2023-06" db="EMBL/GenBank/DDBJ databases">
        <title>Genome-scale phylogeny and comparative genomics of the fungal order Sordariales.</title>
        <authorList>
            <consortium name="Lawrence Berkeley National Laboratory"/>
            <person name="Hensen N."/>
            <person name="Bonometti L."/>
            <person name="Westerberg I."/>
            <person name="Brannstrom I.O."/>
            <person name="Guillou S."/>
            <person name="Cros-Aarteil S."/>
            <person name="Calhoun S."/>
            <person name="Haridas S."/>
            <person name="Kuo A."/>
            <person name="Mondo S."/>
            <person name="Pangilinan J."/>
            <person name="Riley R."/>
            <person name="Labutti K."/>
            <person name="Andreopoulos B."/>
            <person name="Lipzen A."/>
            <person name="Chen C."/>
            <person name="Yanf M."/>
            <person name="Daum C."/>
            <person name="Ng V."/>
            <person name="Clum A."/>
            <person name="Steindorff A."/>
            <person name="Ohm R."/>
            <person name="Martin F."/>
            <person name="Silar P."/>
            <person name="Natvig D."/>
            <person name="Lalanne C."/>
            <person name="Gautier V."/>
            <person name="Ament-Velasquez S.L."/>
            <person name="Kruys A."/>
            <person name="Hutchinson M.I."/>
            <person name="Powell A.J."/>
            <person name="Barry K."/>
            <person name="Miller A.N."/>
            <person name="Grigoriev I.V."/>
            <person name="Debuchy R."/>
            <person name="Gladieux P."/>
            <person name="Thoren M.H."/>
            <person name="Johannesson H."/>
        </authorList>
    </citation>
    <scope>NUCLEOTIDE SEQUENCE</scope>
    <source>
        <strain evidence="2">CBS 540.89</strain>
    </source>
</reference>
<dbReference type="AlphaFoldDB" id="A0AA40AX62"/>
<sequence length="81" mass="9377">MTHSNGSKSGSSRSGTGTGHPDPDYEYYYNDGWVLETFWYCHRCGFGPHTQQTEQCVETHCQHRGPCRKCTVKQEWVHPDR</sequence>
<proteinExistence type="predicted"/>
<name>A0AA40AX62_9PEZI</name>
<dbReference type="Proteomes" id="UP001172159">
    <property type="component" value="Unassembled WGS sequence"/>
</dbReference>
<feature type="region of interest" description="Disordered" evidence="1">
    <location>
        <begin position="1"/>
        <end position="22"/>
    </location>
</feature>
<comment type="caution">
    <text evidence="2">The sequence shown here is derived from an EMBL/GenBank/DDBJ whole genome shotgun (WGS) entry which is preliminary data.</text>
</comment>
<dbReference type="EMBL" id="JAUKTV010000011">
    <property type="protein sequence ID" value="KAK0723662.1"/>
    <property type="molecule type" value="Genomic_DNA"/>
</dbReference>
<feature type="compositionally biased region" description="Low complexity" evidence="1">
    <location>
        <begin position="1"/>
        <end position="15"/>
    </location>
</feature>
<evidence type="ECO:0000313" key="3">
    <source>
        <dbReference type="Proteomes" id="UP001172159"/>
    </source>
</evidence>
<protein>
    <submittedName>
        <fullName evidence="2">Uncharacterized protein</fullName>
    </submittedName>
</protein>
<accession>A0AA40AX62</accession>
<evidence type="ECO:0000313" key="2">
    <source>
        <dbReference type="EMBL" id="KAK0723662.1"/>
    </source>
</evidence>
<keyword evidence="3" id="KW-1185">Reference proteome</keyword>
<organism evidence="2 3">
    <name type="scientific">Apiosordaria backusii</name>
    <dbReference type="NCBI Taxonomy" id="314023"/>
    <lineage>
        <taxon>Eukaryota</taxon>
        <taxon>Fungi</taxon>
        <taxon>Dikarya</taxon>
        <taxon>Ascomycota</taxon>
        <taxon>Pezizomycotina</taxon>
        <taxon>Sordariomycetes</taxon>
        <taxon>Sordariomycetidae</taxon>
        <taxon>Sordariales</taxon>
        <taxon>Lasiosphaeriaceae</taxon>
        <taxon>Apiosordaria</taxon>
    </lineage>
</organism>